<keyword evidence="1" id="KW-0732">Signal</keyword>
<dbReference type="EMBL" id="FNXY01000007">
    <property type="protein sequence ID" value="SEJ43512.1"/>
    <property type="molecule type" value="Genomic_DNA"/>
</dbReference>
<evidence type="ECO:0008006" key="4">
    <source>
        <dbReference type="Google" id="ProtNLM"/>
    </source>
</evidence>
<feature type="signal peptide" evidence="1">
    <location>
        <begin position="1"/>
        <end position="21"/>
    </location>
</feature>
<evidence type="ECO:0000313" key="2">
    <source>
        <dbReference type="EMBL" id="SEJ43512.1"/>
    </source>
</evidence>
<sequence length="238" mass="26194">MRTNKIFFALVAACISVSSFAQTVDEIIEKHVAAMGGMDKLNAITTLVTDRSMAVQGMEIPTKTTLVVGKSLRSESTVMGNSMVQVIDNAKGWMIRPTMMGGTGEPEDMPADQIKQQESQLDPFGGLVNYKEKGNKVELVGKEKLDKKDVYHLKLTSKDGQVIDEFLDANTYLVSKVKANMNGQDGEITFSDYKDYEGVKFAGSMDITNPQMGVLTFITNKVVINSKVDESVFKKPMK</sequence>
<dbReference type="OrthoDB" id="128937at2"/>
<protein>
    <recommendedName>
        <fullName evidence="4">Outer membrane lipoprotein-sorting protein</fullName>
    </recommendedName>
</protein>
<dbReference type="AlphaFoldDB" id="A0A1H6Z1N4"/>
<dbReference type="Gene3D" id="2.50.20.10">
    <property type="entry name" value="Lipoprotein localisation LolA/LolB/LppX"/>
    <property type="match status" value="1"/>
</dbReference>
<dbReference type="RefSeq" id="WP_090338778.1">
    <property type="nucleotide sequence ID" value="NZ_FNXY01000007.1"/>
</dbReference>
<organism evidence="2 3">
    <name type="scientific">Dyadobacter koreensis</name>
    <dbReference type="NCBI Taxonomy" id="408657"/>
    <lineage>
        <taxon>Bacteria</taxon>
        <taxon>Pseudomonadati</taxon>
        <taxon>Bacteroidota</taxon>
        <taxon>Cytophagia</taxon>
        <taxon>Cytophagales</taxon>
        <taxon>Spirosomataceae</taxon>
        <taxon>Dyadobacter</taxon>
    </lineage>
</organism>
<feature type="chain" id="PRO_5011714477" description="Outer membrane lipoprotein-sorting protein" evidence="1">
    <location>
        <begin position="22"/>
        <end position="238"/>
    </location>
</feature>
<reference evidence="2 3" key="1">
    <citation type="submission" date="2016-10" db="EMBL/GenBank/DDBJ databases">
        <authorList>
            <person name="de Groot N.N."/>
        </authorList>
    </citation>
    <scope>NUCLEOTIDE SEQUENCE [LARGE SCALE GENOMIC DNA]</scope>
    <source>
        <strain evidence="2 3">DSM 19938</strain>
    </source>
</reference>
<evidence type="ECO:0000256" key="1">
    <source>
        <dbReference type="SAM" id="SignalP"/>
    </source>
</evidence>
<accession>A0A1H6Z1N4</accession>
<gene>
    <name evidence="2" type="ORF">SAMN04487995_4717</name>
</gene>
<dbReference type="Proteomes" id="UP000199532">
    <property type="component" value="Unassembled WGS sequence"/>
</dbReference>
<name>A0A1H6Z1N4_9BACT</name>
<dbReference type="STRING" id="408657.SAMN04487995_4717"/>
<evidence type="ECO:0000313" key="3">
    <source>
        <dbReference type="Proteomes" id="UP000199532"/>
    </source>
</evidence>
<keyword evidence="3" id="KW-1185">Reference proteome</keyword>
<proteinExistence type="predicted"/>